<evidence type="ECO:0000256" key="1">
    <source>
        <dbReference type="PROSITE-ProRule" id="PRU00047"/>
    </source>
</evidence>
<sequence>MSNPTREGYRGDVLDLQDNAEARKAPANQKLVGKVLTSKNLNATTVKKFIDKMWGNPQGLVISNTGTESYIFNFSNQEDAKRIYNDGPWRVLGHMLSLQWWRPEVSKYEVNYDLLHIWIQIYDLSLDKINRENAEKIGATVGRVIEVEDSFVEENLLRTFFRIKVELNTLIPLKTGFWFQRREENYSWAKIKYEKLCDYCYNCGRIGHDRRVCKMEMAMAVENPELPRYGPNLSIAGLRPIAASAARFDIQLQKQINSDGENQIWEACEESLWNGESKQTKPRDEIGSNQQHGMFAEASMISDNQERVEDTDKRQRLRHMEEEIAVGENKGLDEKYVTGEGDMTY</sequence>
<keyword evidence="1" id="KW-0863">Zinc-finger</keyword>
<gene>
    <name evidence="3" type="ORF">Ahy_B10g101002</name>
</gene>
<dbReference type="AlphaFoldDB" id="A0A444WYD7"/>
<evidence type="ECO:0000313" key="3">
    <source>
        <dbReference type="EMBL" id="RYQ82410.1"/>
    </source>
</evidence>
<accession>A0A444WYD7</accession>
<dbReference type="InterPro" id="IPR025836">
    <property type="entry name" value="Zn_knuckle_CX2CX4HX4C"/>
</dbReference>
<name>A0A444WYD7_ARAHY</name>
<keyword evidence="1" id="KW-0862">Zinc</keyword>
<keyword evidence="4" id="KW-1185">Reference proteome</keyword>
<dbReference type="PANTHER" id="PTHR31286:SF178">
    <property type="entry name" value="DUF4283 DOMAIN-CONTAINING PROTEIN"/>
    <property type="match status" value="1"/>
</dbReference>
<dbReference type="GO" id="GO:0003676">
    <property type="term" value="F:nucleic acid binding"/>
    <property type="evidence" value="ECO:0007669"/>
    <property type="project" value="InterPro"/>
</dbReference>
<dbReference type="EMBL" id="SDMP01000020">
    <property type="protein sequence ID" value="RYQ82410.1"/>
    <property type="molecule type" value="Genomic_DNA"/>
</dbReference>
<dbReference type="Pfam" id="PF14111">
    <property type="entry name" value="DUF4283"/>
    <property type="match status" value="1"/>
</dbReference>
<protein>
    <recommendedName>
        <fullName evidence="2">CCHC-type domain-containing protein</fullName>
    </recommendedName>
</protein>
<dbReference type="InterPro" id="IPR040256">
    <property type="entry name" value="At4g02000-like"/>
</dbReference>
<dbReference type="GO" id="GO:0008270">
    <property type="term" value="F:zinc ion binding"/>
    <property type="evidence" value="ECO:0007669"/>
    <property type="project" value="UniProtKB-KW"/>
</dbReference>
<feature type="domain" description="CCHC-type" evidence="2">
    <location>
        <begin position="200"/>
        <end position="214"/>
    </location>
</feature>
<organism evidence="3 4">
    <name type="scientific">Arachis hypogaea</name>
    <name type="common">Peanut</name>
    <dbReference type="NCBI Taxonomy" id="3818"/>
    <lineage>
        <taxon>Eukaryota</taxon>
        <taxon>Viridiplantae</taxon>
        <taxon>Streptophyta</taxon>
        <taxon>Embryophyta</taxon>
        <taxon>Tracheophyta</taxon>
        <taxon>Spermatophyta</taxon>
        <taxon>Magnoliopsida</taxon>
        <taxon>eudicotyledons</taxon>
        <taxon>Gunneridae</taxon>
        <taxon>Pentapetalae</taxon>
        <taxon>rosids</taxon>
        <taxon>fabids</taxon>
        <taxon>Fabales</taxon>
        <taxon>Fabaceae</taxon>
        <taxon>Papilionoideae</taxon>
        <taxon>50 kb inversion clade</taxon>
        <taxon>dalbergioids sensu lato</taxon>
        <taxon>Dalbergieae</taxon>
        <taxon>Pterocarpus clade</taxon>
        <taxon>Arachis</taxon>
    </lineage>
</organism>
<dbReference type="PANTHER" id="PTHR31286">
    <property type="entry name" value="GLYCINE-RICH CELL WALL STRUCTURAL PROTEIN 1.8-LIKE"/>
    <property type="match status" value="1"/>
</dbReference>
<dbReference type="PROSITE" id="PS50158">
    <property type="entry name" value="ZF_CCHC"/>
    <property type="match status" value="1"/>
</dbReference>
<dbReference type="InterPro" id="IPR025558">
    <property type="entry name" value="DUF4283"/>
</dbReference>
<reference evidence="3 4" key="1">
    <citation type="submission" date="2019-01" db="EMBL/GenBank/DDBJ databases">
        <title>Sequencing of cultivated peanut Arachis hypogaea provides insights into genome evolution and oil improvement.</title>
        <authorList>
            <person name="Chen X."/>
        </authorList>
    </citation>
    <scope>NUCLEOTIDE SEQUENCE [LARGE SCALE GENOMIC DNA]</scope>
    <source>
        <strain evidence="4">cv. Fuhuasheng</strain>
        <tissue evidence="3">Leaves</tissue>
    </source>
</reference>
<evidence type="ECO:0000259" key="2">
    <source>
        <dbReference type="PROSITE" id="PS50158"/>
    </source>
</evidence>
<dbReference type="Proteomes" id="UP000289738">
    <property type="component" value="Chromosome B10"/>
</dbReference>
<proteinExistence type="predicted"/>
<dbReference type="InterPro" id="IPR001878">
    <property type="entry name" value="Znf_CCHC"/>
</dbReference>
<comment type="caution">
    <text evidence="3">The sequence shown here is derived from an EMBL/GenBank/DDBJ whole genome shotgun (WGS) entry which is preliminary data.</text>
</comment>
<dbReference type="STRING" id="3818.A0A444WYD7"/>
<evidence type="ECO:0000313" key="4">
    <source>
        <dbReference type="Proteomes" id="UP000289738"/>
    </source>
</evidence>
<keyword evidence="1" id="KW-0479">Metal-binding</keyword>
<dbReference type="Pfam" id="PF14392">
    <property type="entry name" value="zf-CCHC_4"/>
    <property type="match status" value="1"/>
</dbReference>